<sequence length="254" mass="28535">MSRLYVLPIKRLKQVVIILVAALAAATFFYVQKAPPLSVFKTEHGPRAIYKGETSSKHTSLTFNIGWGDEKAVPILNVLREYGIKNATFFLSASWAERHPDIVKRIREDGHQIGSLGYAYKNYSQLEESEIKRDLVRAQNTFQKLGLDDIQLLRPPTGQFNETVLKIATQYGYTVVHYSINSQDWLNPGVDQIVQNVNDRMKSGDIILLHASDSATQTAQALPAILKHLKEKNLKNVTVGELISNTKTKSTEVK</sequence>
<comment type="caution">
    <text evidence="3">The sequence shown here is derived from an EMBL/GenBank/DDBJ whole genome shotgun (WGS) entry which is preliminary data.</text>
</comment>
<dbReference type="GO" id="GO:0016020">
    <property type="term" value="C:membrane"/>
    <property type="evidence" value="ECO:0007669"/>
    <property type="project" value="TreeGrafter"/>
</dbReference>
<dbReference type="Gene3D" id="3.20.20.370">
    <property type="entry name" value="Glycoside hydrolase/deacetylase"/>
    <property type="match status" value="1"/>
</dbReference>
<dbReference type="InterPro" id="IPR002509">
    <property type="entry name" value="NODB_dom"/>
</dbReference>
<dbReference type="NCBIfam" id="TIGR02764">
    <property type="entry name" value="spore_ybaN_pdaB"/>
    <property type="match status" value="1"/>
</dbReference>
<evidence type="ECO:0000313" key="4">
    <source>
        <dbReference type="Proteomes" id="UP000028091"/>
    </source>
</evidence>
<feature type="domain" description="NodB homology" evidence="2">
    <location>
        <begin position="57"/>
        <end position="237"/>
    </location>
</feature>
<protein>
    <submittedName>
        <fullName evidence="3">Polysaccharide deacetylase</fullName>
    </submittedName>
</protein>
<dbReference type="InterPro" id="IPR014132">
    <property type="entry name" value="PdaB-like"/>
</dbReference>
<name>A0A081L8X9_9BACI</name>
<dbReference type="PANTHER" id="PTHR10587">
    <property type="entry name" value="GLYCOSYL TRANSFERASE-RELATED"/>
    <property type="match status" value="1"/>
</dbReference>
<dbReference type="InterPro" id="IPR011330">
    <property type="entry name" value="Glyco_hydro/deAcase_b/a-brl"/>
</dbReference>
<dbReference type="GO" id="GO:0016810">
    <property type="term" value="F:hydrolase activity, acting on carbon-nitrogen (but not peptide) bonds"/>
    <property type="evidence" value="ECO:0007669"/>
    <property type="project" value="InterPro"/>
</dbReference>
<gene>
    <name evidence="3" type="ORF">BA70_05700</name>
</gene>
<evidence type="ECO:0000313" key="3">
    <source>
        <dbReference type="EMBL" id="KEP25705.1"/>
    </source>
</evidence>
<keyword evidence="4" id="KW-1185">Reference proteome</keyword>
<dbReference type="PROSITE" id="PS51677">
    <property type="entry name" value="NODB"/>
    <property type="match status" value="1"/>
</dbReference>
<keyword evidence="1" id="KW-1133">Transmembrane helix</keyword>
<proteinExistence type="predicted"/>
<evidence type="ECO:0000259" key="2">
    <source>
        <dbReference type="PROSITE" id="PS51677"/>
    </source>
</evidence>
<dbReference type="OrthoDB" id="9806342at2"/>
<dbReference type="PANTHER" id="PTHR10587:SF128">
    <property type="entry name" value="POLYSACCHARIDE DEACETYLASE PDAB-RELATED"/>
    <property type="match status" value="1"/>
</dbReference>
<dbReference type="Proteomes" id="UP000028091">
    <property type="component" value="Unassembled WGS sequence"/>
</dbReference>
<dbReference type="eggNOG" id="COG0726">
    <property type="taxonomic scope" value="Bacteria"/>
</dbReference>
<dbReference type="EMBL" id="JOTP01000017">
    <property type="protein sequence ID" value="KEP25705.1"/>
    <property type="molecule type" value="Genomic_DNA"/>
</dbReference>
<feature type="transmembrane region" description="Helical" evidence="1">
    <location>
        <begin position="12"/>
        <end position="31"/>
    </location>
</feature>
<dbReference type="SUPFAM" id="SSF88713">
    <property type="entry name" value="Glycoside hydrolase/deacetylase"/>
    <property type="match status" value="1"/>
</dbReference>
<evidence type="ECO:0000256" key="1">
    <source>
        <dbReference type="SAM" id="Phobius"/>
    </source>
</evidence>
<dbReference type="RefSeq" id="WP_034323159.1">
    <property type="nucleotide sequence ID" value="NZ_JBCMYH010000008.1"/>
</dbReference>
<dbReference type="Pfam" id="PF01522">
    <property type="entry name" value="Polysacc_deac_1"/>
    <property type="match status" value="1"/>
</dbReference>
<organism evidence="3 4">
    <name type="scientific">Bacillus zhangzhouensis</name>
    <dbReference type="NCBI Taxonomy" id="1178540"/>
    <lineage>
        <taxon>Bacteria</taxon>
        <taxon>Bacillati</taxon>
        <taxon>Bacillota</taxon>
        <taxon>Bacilli</taxon>
        <taxon>Bacillales</taxon>
        <taxon>Bacillaceae</taxon>
        <taxon>Bacillus</taxon>
    </lineage>
</organism>
<dbReference type="InterPro" id="IPR050248">
    <property type="entry name" value="Polysacc_deacetylase_ArnD"/>
</dbReference>
<accession>A0A081L8X9</accession>
<reference evidence="3 4" key="1">
    <citation type="submission" date="2012-09" db="EMBL/GenBank/DDBJ databases">
        <title>Genome Sequence of Bacillus sp. DW5-4.</title>
        <authorList>
            <person name="Lai Q."/>
            <person name="Liu Y."/>
            <person name="Shao Z."/>
        </authorList>
    </citation>
    <scope>NUCLEOTIDE SEQUENCE [LARGE SCALE GENOMIC DNA]</scope>
    <source>
        <strain evidence="3 4">DW5-4</strain>
    </source>
</reference>
<keyword evidence="1" id="KW-0812">Transmembrane</keyword>
<keyword evidence="1" id="KW-0472">Membrane</keyword>
<dbReference type="AlphaFoldDB" id="A0A081L8X9"/>
<dbReference type="GO" id="GO:0005975">
    <property type="term" value="P:carbohydrate metabolic process"/>
    <property type="evidence" value="ECO:0007669"/>
    <property type="project" value="InterPro"/>
</dbReference>